<evidence type="ECO:0000313" key="1">
    <source>
        <dbReference type="EMBL" id="SEQ77534.1"/>
    </source>
</evidence>
<accession>A0A1H9ISJ0</accession>
<evidence type="ECO:0000313" key="2">
    <source>
        <dbReference type="Proteomes" id="UP000199647"/>
    </source>
</evidence>
<sequence>MAAALVEGFFPKAFYLASAGILPGDRDPFVDIVLKEVALDLGPHRPRGLDDLHDLNFDLVVTLSPEAHHYAMELTRTEALEVEYWPTMDPAANLTETFSTREQILDGYRDLRDLLAHRIRDRFAPEGPRHSRLLKVHRKPQMG</sequence>
<dbReference type="STRING" id="1855383.SAMN05216548_107194"/>
<protein>
    <submittedName>
        <fullName evidence="1">Protein-tyrosine-phosphatase</fullName>
    </submittedName>
</protein>
<dbReference type="Proteomes" id="UP000199647">
    <property type="component" value="Unassembled WGS sequence"/>
</dbReference>
<reference evidence="1 2" key="1">
    <citation type="submission" date="2016-10" db="EMBL/GenBank/DDBJ databases">
        <authorList>
            <person name="de Groot N.N."/>
        </authorList>
    </citation>
    <scope>NUCLEOTIDE SEQUENCE [LARGE SCALE GENOMIC DNA]</scope>
    <source>
        <strain evidence="1 2">A52C2</strain>
    </source>
</reference>
<name>A0A1H9ISJ0_9HYPH</name>
<keyword evidence="2" id="KW-1185">Reference proteome</keyword>
<dbReference type="AlphaFoldDB" id="A0A1H9ISJ0"/>
<organism evidence="1 2">
    <name type="scientific">Faunimonas pinastri</name>
    <dbReference type="NCBI Taxonomy" id="1855383"/>
    <lineage>
        <taxon>Bacteria</taxon>
        <taxon>Pseudomonadati</taxon>
        <taxon>Pseudomonadota</taxon>
        <taxon>Alphaproteobacteria</taxon>
        <taxon>Hyphomicrobiales</taxon>
        <taxon>Afifellaceae</taxon>
        <taxon>Faunimonas</taxon>
    </lineage>
</organism>
<gene>
    <name evidence="1" type="ORF">SAMN05216548_107194</name>
</gene>
<dbReference type="Gene3D" id="3.40.50.2300">
    <property type="match status" value="1"/>
</dbReference>
<dbReference type="EMBL" id="FOFG01000007">
    <property type="protein sequence ID" value="SEQ77534.1"/>
    <property type="molecule type" value="Genomic_DNA"/>
</dbReference>
<dbReference type="SUPFAM" id="SSF52788">
    <property type="entry name" value="Phosphotyrosine protein phosphatases I"/>
    <property type="match status" value="1"/>
</dbReference>
<dbReference type="InterPro" id="IPR036196">
    <property type="entry name" value="Ptyr_pPase_sf"/>
</dbReference>
<proteinExistence type="predicted"/>